<keyword evidence="1" id="KW-1133">Transmembrane helix</keyword>
<dbReference type="EMBL" id="BAAAES010000008">
    <property type="protein sequence ID" value="GAA0669366.1"/>
    <property type="molecule type" value="Genomic_DNA"/>
</dbReference>
<evidence type="ECO:0000313" key="3">
    <source>
        <dbReference type="Proteomes" id="UP001500238"/>
    </source>
</evidence>
<keyword evidence="3" id="KW-1185">Reference proteome</keyword>
<keyword evidence="1" id="KW-0812">Transmembrane</keyword>
<dbReference type="RefSeq" id="WP_163959488.1">
    <property type="nucleotide sequence ID" value="NZ_BAAAES010000008.1"/>
</dbReference>
<evidence type="ECO:0000313" key="2">
    <source>
        <dbReference type="EMBL" id="GAA0669366.1"/>
    </source>
</evidence>
<comment type="caution">
    <text evidence="2">The sequence shown here is derived from an EMBL/GenBank/DDBJ whole genome shotgun (WGS) entry which is preliminary data.</text>
</comment>
<name>A0ABP3SY59_9SPHN</name>
<organism evidence="2 3">
    <name type="scientific">Sphingomonas insulae</name>
    <dbReference type="NCBI Taxonomy" id="424800"/>
    <lineage>
        <taxon>Bacteria</taxon>
        <taxon>Pseudomonadati</taxon>
        <taxon>Pseudomonadota</taxon>
        <taxon>Alphaproteobacteria</taxon>
        <taxon>Sphingomonadales</taxon>
        <taxon>Sphingomonadaceae</taxon>
        <taxon>Sphingomonas</taxon>
    </lineage>
</organism>
<protein>
    <submittedName>
        <fullName evidence="2">Uncharacterized protein</fullName>
    </submittedName>
</protein>
<evidence type="ECO:0000256" key="1">
    <source>
        <dbReference type="SAM" id="Phobius"/>
    </source>
</evidence>
<proteinExistence type="predicted"/>
<keyword evidence="1" id="KW-0472">Membrane</keyword>
<gene>
    <name evidence="2" type="ORF">GCM10009102_19740</name>
</gene>
<accession>A0ABP3SY59</accession>
<reference evidence="3" key="1">
    <citation type="journal article" date="2019" name="Int. J. Syst. Evol. Microbiol.">
        <title>The Global Catalogue of Microorganisms (GCM) 10K type strain sequencing project: providing services to taxonomists for standard genome sequencing and annotation.</title>
        <authorList>
            <consortium name="The Broad Institute Genomics Platform"/>
            <consortium name="The Broad Institute Genome Sequencing Center for Infectious Disease"/>
            <person name="Wu L."/>
            <person name="Ma J."/>
        </authorList>
    </citation>
    <scope>NUCLEOTIDE SEQUENCE [LARGE SCALE GENOMIC DNA]</scope>
    <source>
        <strain evidence="3">JCM 14603</strain>
    </source>
</reference>
<feature type="transmembrane region" description="Helical" evidence="1">
    <location>
        <begin position="129"/>
        <end position="150"/>
    </location>
</feature>
<feature type="transmembrane region" description="Helical" evidence="1">
    <location>
        <begin position="162"/>
        <end position="187"/>
    </location>
</feature>
<feature type="transmembrane region" description="Helical" evidence="1">
    <location>
        <begin position="59"/>
        <end position="85"/>
    </location>
</feature>
<dbReference type="Proteomes" id="UP001500238">
    <property type="component" value="Unassembled WGS sequence"/>
</dbReference>
<sequence length="212" mass="21312">MSPVPRYAAVALPVTAIVALVAAAALAVAMPGGRCSDALALFASVAALCAAQERRTQDMILATGLAVGLAPAGLLLAPLCVGIAIRRGAARTLPIGASVAIVVSRLLPWPTLAPTLPNLAAWALVRPDALALVAAIGIGMAAWLGARASTPMPGALLAEARLGVVLLACVLPLPLGVLGIVVVLAALPLPARPRLQAANDNRVLRRTVRLAA</sequence>
<feature type="transmembrane region" description="Helical" evidence="1">
    <location>
        <begin position="92"/>
        <end position="109"/>
    </location>
</feature>